<dbReference type="AlphaFoldDB" id="A0A2D6YFC2"/>
<evidence type="ECO:0000313" key="8">
    <source>
        <dbReference type="Proteomes" id="UP000226525"/>
    </source>
</evidence>
<evidence type="ECO:0000256" key="2">
    <source>
        <dbReference type="ARBA" id="ARBA00022741"/>
    </source>
</evidence>
<dbReference type="Proteomes" id="UP000226525">
    <property type="component" value="Unassembled WGS sequence"/>
</dbReference>
<name>A0A2D6YFC2_9DELT</name>
<dbReference type="InterPro" id="IPR045063">
    <property type="entry name" value="Dynamin_N"/>
</dbReference>
<dbReference type="Pfam" id="PF00350">
    <property type="entry name" value="Dynamin_N"/>
    <property type="match status" value="1"/>
</dbReference>
<keyword evidence="2" id="KW-0547">Nucleotide-binding</keyword>
<gene>
    <name evidence="7" type="ORF">CMN54_00215</name>
</gene>
<keyword evidence="5" id="KW-0472">Membrane</keyword>
<feature type="domain" description="Dynamin N-terminal" evidence="6">
    <location>
        <begin position="58"/>
        <end position="279"/>
    </location>
</feature>
<protein>
    <recommendedName>
        <fullName evidence="6">Dynamin N-terminal domain-containing protein</fullName>
    </recommendedName>
</protein>
<dbReference type="GO" id="GO:0005525">
    <property type="term" value="F:GTP binding"/>
    <property type="evidence" value="ECO:0007669"/>
    <property type="project" value="UniProtKB-KW"/>
</dbReference>
<dbReference type="GO" id="GO:0003924">
    <property type="term" value="F:GTPase activity"/>
    <property type="evidence" value="ECO:0007669"/>
    <property type="project" value="InterPro"/>
</dbReference>
<keyword evidence="4" id="KW-0342">GTP-binding</keyword>
<dbReference type="PANTHER" id="PTHR10465:SF0">
    <property type="entry name" value="SARCALUMENIN"/>
    <property type="match status" value="1"/>
</dbReference>
<reference evidence="8" key="1">
    <citation type="submission" date="2017-09" db="EMBL/GenBank/DDBJ databases">
        <title>The Reconstruction of 2,631 Draft Metagenome-Assembled Genomes from the Global Oceans.</title>
        <authorList>
            <person name="Tully B.J."/>
            <person name="Graham E.D."/>
            <person name="Heidelberg J.F."/>
        </authorList>
    </citation>
    <scope>NUCLEOTIDE SEQUENCE [LARGE SCALE GENOMIC DNA]</scope>
</reference>
<evidence type="ECO:0000256" key="5">
    <source>
        <dbReference type="ARBA" id="ARBA00023136"/>
    </source>
</evidence>
<dbReference type="GO" id="GO:0016020">
    <property type="term" value="C:membrane"/>
    <property type="evidence" value="ECO:0007669"/>
    <property type="project" value="UniProtKB-SubCell"/>
</dbReference>
<evidence type="ECO:0000256" key="4">
    <source>
        <dbReference type="ARBA" id="ARBA00023134"/>
    </source>
</evidence>
<dbReference type="EMBL" id="NZEX01000003">
    <property type="protein sequence ID" value="MAH61879.1"/>
    <property type="molecule type" value="Genomic_DNA"/>
</dbReference>
<dbReference type="SUPFAM" id="SSF52540">
    <property type="entry name" value="P-loop containing nucleoside triphosphate hydrolases"/>
    <property type="match status" value="1"/>
</dbReference>
<sequence length="714" mass="83980">MPDDSSLGIALFPPLAETRSQLEKLAELLQWKDAPQLRHWQEALQHAEDRLQQAKVRIAVLGAVKSGKSTLLNAVLGADRLRRGAGILTSIVTRIQLGKISRAHLRFKSKSLLDRQFQAALAFLQSSDSSLPSCKLDQASERQSLLHWLDEQPAEEDTSHFSEERAFLRACLVGYSEAIGYLNNSTQVRTWSGEESCHHQAWVEQDSRAVFLEDLLLEEPGWTWQGTEIADCQGIDSPNPLHLVQVQEYASRSNLLIYVISSRIGIRQADIHLLRNLYQLGLADQIIFVINLDLNEHEEQADVDRITEHILRDLRRCGWQQPHYFMFSALHLLLQRKLELTTREQKQLEFWQDHPVSQMSANAWKTFQEELHMRLAHQQSQTLLAGEWRHCQRLHRQVSEFVERLQITLSAETLDWEEWQSELQHRQRYLNYHEQNLRYTLKGGEQQWKQHIDYGVRALFERQGGKVWSSLDRFLRQLELTQPKDNFSPNIQSMLWVQEAREKLLRWVVDEINVSLLPEIARLCSEITMLINQAVEPFFEVLDELQHREYKLQSKLQNDLVSSSENPKVYWQFPEIEPISFTTTMAFQTPEQLRSWLLYGQSWFRTLWRKERNPQMDFHQQSQRELERQLRENLDFDVLNYRENLKYRYLWSGTEQLLETILVCWQEAARGCQADLGSLLEQLEKLRSERKQLIPLLAQWQNNWGKLVVRLSPE</sequence>
<organism evidence="7 8">
    <name type="scientific">SAR324 cluster bacterium</name>
    <dbReference type="NCBI Taxonomy" id="2024889"/>
    <lineage>
        <taxon>Bacteria</taxon>
        <taxon>Deltaproteobacteria</taxon>
        <taxon>SAR324 cluster</taxon>
    </lineage>
</organism>
<evidence type="ECO:0000313" key="7">
    <source>
        <dbReference type="EMBL" id="MAH61879.1"/>
    </source>
</evidence>
<evidence type="ECO:0000256" key="3">
    <source>
        <dbReference type="ARBA" id="ARBA00022801"/>
    </source>
</evidence>
<comment type="caution">
    <text evidence="7">The sequence shown here is derived from an EMBL/GenBank/DDBJ whole genome shotgun (WGS) entry which is preliminary data.</text>
</comment>
<dbReference type="InterPro" id="IPR027094">
    <property type="entry name" value="Mitofusin_fam"/>
</dbReference>
<comment type="subcellular location">
    <subcellularLocation>
        <location evidence="1">Membrane</location>
    </subcellularLocation>
</comment>
<proteinExistence type="predicted"/>
<dbReference type="PANTHER" id="PTHR10465">
    <property type="entry name" value="TRANSMEMBRANE GTPASE FZO1"/>
    <property type="match status" value="1"/>
</dbReference>
<accession>A0A2D6YFC2</accession>
<keyword evidence="3" id="KW-0378">Hydrolase</keyword>
<evidence type="ECO:0000256" key="1">
    <source>
        <dbReference type="ARBA" id="ARBA00004370"/>
    </source>
</evidence>
<dbReference type="InterPro" id="IPR027417">
    <property type="entry name" value="P-loop_NTPase"/>
</dbReference>
<evidence type="ECO:0000259" key="6">
    <source>
        <dbReference type="Pfam" id="PF00350"/>
    </source>
</evidence>
<dbReference type="Gene3D" id="3.40.50.300">
    <property type="entry name" value="P-loop containing nucleotide triphosphate hydrolases"/>
    <property type="match status" value="2"/>
</dbReference>